<dbReference type="OrthoDB" id="1121167at2"/>
<accession>A0A0S7BHM7</accession>
<dbReference type="Proteomes" id="UP000055060">
    <property type="component" value="Unassembled WGS sequence"/>
</dbReference>
<evidence type="ECO:0000313" key="2">
    <source>
        <dbReference type="EMBL" id="GAP13034.1"/>
    </source>
</evidence>
<dbReference type="STRING" id="360412.LARV_00775"/>
<dbReference type="AlphaFoldDB" id="A0A0S7BHM7"/>
<protein>
    <submittedName>
        <fullName evidence="2">Uncharacterized conserved protein</fullName>
    </submittedName>
</protein>
<evidence type="ECO:0000313" key="3">
    <source>
        <dbReference type="Proteomes" id="UP000055060"/>
    </source>
</evidence>
<proteinExistence type="predicted"/>
<keyword evidence="3" id="KW-1185">Reference proteome</keyword>
<dbReference type="RefSeq" id="WP_075072402.1">
    <property type="nucleotide sequence ID" value="NZ_DF967972.1"/>
</dbReference>
<dbReference type="Pfam" id="PF08818">
    <property type="entry name" value="DUF1801"/>
    <property type="match status" value="1"/>
</dbReference>
<name>A0A0S7BHM7_9CHLR</name>
<dbReference type="EMBL" id="DF967972">
    <property type="protein sequence ID" value="GAP13034.1"/>
    <property type="molecule type" value="Genomic_DNA"/>
</dbReference>
<reference evidence="2" key="1">
    <citation type="submission" date="2015-07" db="EMBL/GenBank/DDBJ databases">
        <title>Draft Genome Sequences of Anaerolinea thermolimosa IMO-1, Bellilinea caldifistulae GOMI-1, Leptolinea tardivitalis YMTK-2, Levilinea saccharolytica KIBI-1,Longilinea arvoryzae KOME-1, Previously Described as Members of the Anaerolineaceae (Chloroflexi).</title>
        <authorList>
            <person name="Sekiguchi Y."/>
            <person name="Ohashi A."/>
            <person name="Matsuura N."/>
            <person name="Tourlousse M.D."/>
        </authorList>
    </citation>
    <scope>NUCLEOTIDE SEQUENCE [LARGE SCALE GENOMIC DNA]</scope>
    <source>
        <strain evidence="2">KOME-1</strain>
    </source>
</reference>
<dbReference type="InterPro" id="IPR014922">
    <property type="entry name" value="YdhG-like"/>
</dbReference>
<evidence type="ECO:0000259" key="1">
    <source>
        <dbReference type="Pfam" id="PF08818"/>
    </source>
</evidence>
<organism evidence="2">
    <name type="scientific">Longilinea arvoryzae</name>
    <dbReference type="NCBI Taxonomy" id="360412"/>
    <lineage>
        <taxon>Bacteria</taxon>
        <taxon>Bacillati</taxon>
        <taxon>Chloroflexota</taxon>
        <taxon>Anaerolineae</taxon>
        <taxon>Anaerolineales</taxon>
        <taxon>Anaerolineaceae</taxon>
        <taxon>Longilinea</taxon>
    </lineage>
</organism>
<dbReference type="Gene3D" id="3.90.1150.200">
    <property type="match status" value="1"/>
</dbReference>
<dbReference type="SUPFAM" id="SSF159888">
    <property type="entry name" value="YdhG-like"/>
    <property type="match status" value="1"/>
</dbReference>
<sequence>MISVRELEAHFADLPPELLDIVVELRNLVAEIAPQACEEVRSRGLVYHYAGGGPVSAGICGIHVERDHVRLYFTQGAFIPDPHGRLVDEGRKAMRFVRIESFDSAPWDDLRALIESHARFNPYTQTFRSAR</sequence>
<feature type="domain" description="YdhG-like" evidence="1">
    <location>
        <begin position="21"/>
        <end position="115"/>
    </location>
</feature>
<gene>
    <name evidence="2" type="ORF">LARV_00775</name>
</gene>